<evidence type="ECO:0000313" key="1">
    <source>
        <dbReference type="EMBL" id="QNN89530.1"/>
    </source>
</evidence>
<proteinExistence type="predicted"/>
<organism evidence="1">
    <name type="scientific">Pieris brassicae granulosis virus</name>
    <name type="common">PbGV</name>
    <name type="synonym">Pieris brassicae granulovirus</name>
    <dbReference type="NCBI Taxonomy" id="10465"/>
    <lineage>
        <taxon>Viruses</taxon>
        <taxon>Viruses incertae sedis</taxon>
        <taxon>Naldaviricetes</taxon>
        <taxon>Lefavirales</taxon>
        <taxon>Baculoviridae</taxon>
        <taxon>Betabaculovirus</taxon>
        <taxon>Betabaculovirus arrapae</taxon>
    </lineage>
</organism>
<name>A0A7G9U8U9_GVPB</name>
<accession>A0A7G9U8U9</accession>
<sequence length="51" mass="5693">MVLVLFELFSCTTNIVVFVKSTANYDDILARALQSLQELGYITIIKTVSLP</sequence>
<dbReference type="EMBL" id="MN750576">
    <property type="protein sequence ID" value="QNN89530.1"/>
    <property type="molecule type" value="Genomic_DNA"/>
</dbReference>
<dbReference type="InterPro" id="IPR007773">
    <property type="entry name" value="AcMNPV_P18"/>
</dbReference>
<organismHost>
    <name type="scientific">Pieris brassicae</name>
    <name type="common">White butterfly</name>
    <name type="synonym">Large white butterfly</name>
    <dbReference type="NCBI Taxonomy" id="7116"/>
</organismHost>
<protein>
    <submittedName>
        <fullName evidence="1">ORF77</fullName>
    </submittedName>
</protein>
<dbReference type="Pfam" id="PF05081">
    <property type="entry name" value="AcMNPV_P18"/>
    <property type="match status" value="1"/>
</dbReference>
<reference evidence="1" key="1">
    <citation type="submission" date="2019-11" db="EMBL/GenBank/DDBJ databases">
        <title>Studies on the baculoviruses infecting the caterpillars, Spilarctia obliqua Walker (Erebidae) and Pieris brassicae Linn. (Pieridae) (Insecta: Lepidoptera).</title>
        <authorList>
            <person name="Paul S."/>
            <person name="Arumugaperumal A."/>
            <person name="Sathiya Balasingh Thangapandi E.J.J."/>
            <person name="Sarjubala Devi H."/>
            <person name="Johnson T."/>
            <person name="Maisnam S."/>
            <person name="Krishnavel S."/>
            <person name="Soman Syamala S."/>
            <person name="Ramamoorthy S."/>
            <person name="Karthikeyan R."/>
            <person name="Subburaman C."/>
            <person name="Jeyaprakash R."/>
            <person name="Azhaguchamy M."/>
            <person name="Ramaiyer V."/>
            <person name="Sivasubramaniam S."/>
        </authorList>
    </citation>
    <scope>NUCLEOTIDE SEQUENCE</scope>
    <source>
        <strain evidence="1">Manipur</strain>
    </source>
</reference>